<keyword evidence="2" id="KW-1185">Reference proteome</keyword>
<evidence type="ECO:0000313" key="2">
    <source>
        <dbReference type="Proteomes" id="UP000821865"/>
    </source>
</evidence>
<reference evidence="1" key="1">
    <citation type="submission" date="2020-05" db="EMBL/GenBank/DDBJ databases">
        <title>Large-scale comparative analyses of tick genomes elucidate their genetic diversity and vector capacities.</title>
        <authorList>
            <person name="Jia N."/>
            <person name="Wang J."/>
            <person name="Shi W."/>
            <person name="Du L."/>
            <person name="Sun Y."/>
            <person name="Zhan W."/>
            <person name="Jiang J."/>
            <person name="Wang Q."/>
            <person name="Zhang B."/>
            <person name="Ji P."/>
            <person name="Sakyi L.B."/>
            <person name="Cui X."/>
            <person name="Yuan T."/>
            <person name="Jiang B."/>
            <person name="Yang W."/>
            <person name="Lam T.T.-Y."/>
            <person name="Chang Q."/>
            <person name="Ding S."/>
            <person name="Wang X."/>
            <person name="Zhu J."/>
            <person name="Ruan X."/>
            <person name="Zhao L."/>
            <person name="Wei J."/>
            <person name="Que T."/>
            <person name="Du C."/>
            <person name="Cheng J."/>
            <person name="Dai P."/>
            <person name="Han X."/>
            <person name="Huang E."/>
            <person name="Gao Y."/>
            <person name="Liu J."/>
            <person name="Shao H."/>
            <person name="Ye R."/>
            <person name="Li L."/>
            <person name="Wei W."/>
            <person name="Wang X."/>
            <person name="Wang C."/>
            <person name="Yang T."/>
            <person name="Huo Q."/>
            <person name="Li W."/>
            <person name="Guo W."/>
            <person name="Chen H."/>
            <person name="Zhou L."/>
            <person name="Ni X."/>
            <person name="Tian J."/>
            <person name="Zhou Y."/>
            <person name="Sheng Y."/>
            <person name="Liu T."/>
            <person name="Pan Y."/>
            <person name="Xia L."/>
            <person name="Li J."/>
            <person name="Zhao F."/>
            <person name="Cao W."/>
        </authorList>
    </citation>
    <scope>NUCLEOTIDE SEQUENCE</scope>
    <source>
        <strain evidence="1">Dsil-2018</strain>
    </source>
</reference>
<organism evidence="1 2">
    <name type="scientific">Dermacentor silvarum</name>
    <name type="common">Tick</name>
    <dbReference type="NCBI Taxonomy" id="543639"/>
    <lineage>
        <taxon>Eukaryota</taxon>
        <taxon>Metazoa</taxon>
        <taxon>Ecdysozoa</taxon>
        <taxon>Arthropoda</taxon>
        <taxon>Chelicerata</taxon>
        <taxon>Arachnida</taxon>
        <taxon>Acari</taxon>
        <taxon>Parasitiformes</taxon>
        <taxon>Ixodida</taxon>
        <taxon>Ixodoidea</taxon>
        <taxon>Ixodidae</taxon>
        <taxon>Rhipicephalinae</taxon>
        <taxon>Dermacentor</taxon>
    </lineage>
</organism>
<protein>
    <submittedName>
        <fullName evidence="1">Uncharacterized protein</fullName>
    </submittedName>
</protein>
<gene>
    <name evidence="1" type="ORF">HPB49_022211</name>
</gene>
<proteinExistence type="predicted"/>
<comment type="caution">
    <text evidence="1">The sequence shown here is derived from an EMBL/GenBank/DDBJ whole genome shotgun (WGS) entry which is preliminary data.</text>
</comment>
<dbReference type="Proteomes" id="UP000821865">
    <property type="component" value="Chromosome 9"/>
</dbReference>
<evidence type="ECO:0000313" key="1">
    <source>
        <dbReference type="EMBL" id="KAH7934163.1"/>
    </source>
</evidence>
<name>A0ACB8C5P8_DERSI</name>
<sequence>MRLVAAARVQLGTLAGSYQVSWNLPGRSVADVASLVRKAEFRSLEREILQENQTDVVDCFTSTAKGLHSPAKACGPTGLLLGKRRQELSLSISSSSSGEVPSPAPGSEPLVPIEDLASRPSPPAAKTGVPPGCDLERAKIAQGSEDSFEITEGEIGQIHRLDGGTLVAWLSPTMAGGRLDECLARPREESTPVNHVGIKANSLPSDANLFTEAEIQFIMSNMGYQSSPDIVVDLKDKTFIMDVAVAWDARTHTLEAMCAHKRTKYLPLVSVLRGLQPQKDVTVLGLAFGARRLICTSTKQAAKEIELREGELAWLAARTLVGNLICANRY</sequence>
<accession>A0ACB8C5P8</accession>
<dbReference type="EMBL" id="CM023478">
    <property type="protein sequence ID" value="KAH7934163.1"/>
    <property type="molecule type" value="Genomic_DNA"/>
</dbReference>